<gene>
    <name evidence="2" type="ORF">NRB20_70690</name>
</gene>
<dbReference type="Proteomes" id="UP000438448">
    <property type="component" value="Unassembled WGS sequence"/>
</dbReference>
<dbReference type="Pfam" id="PF12728">
    <property type="entry name" value="HTH_17"/>
    <property type="match status" value="1"/>
</dbReference>
<sequence>MATQQSEDRATVAVTPRQAEQARTVGSFLVDHHSPNVAVTVGAGSQQSLTLPPELSALVLRLIDLVGRGRTVTLGTIPDEVTTTVAAAMLGISRPSLMKLIRQERIPAYKVGSHTRLHSRDVLAFRRARLEEQGKAFDELRALEEEWGVVD</sequence>
<reference evidence="2 3" key="1">
    <citation type="submission" date="2019-10" db="EMBL/GenBank/DDBJ databases">
        <title>Nocardia macrotermitis sp. nov. and Nocardia aurantia sp. nov., isolated from the gut of fungus growing-termite Macrotermes natalensis.</title>
        <authorList>
            <person name="Benndorf R."/>
            <person name="Schwitalla J."/>
            <person name="Martin K."/>
            <person name="De Beer W."/>
            <person name="Kaster A.-K."/>
            <person name="Vollmers J."/>
            <person name="Poulsen M."/>
            <person name="Beemelmanns C."/>
        </authorList>
    </citation>
    <scope>NUCLEOTIDE SEQUENCE [LARGE SCALE GENOMIC DNA]</scope>
    <source>
        <strain evidence="2 3">RB20</strain>
    </source>
</reference>
<evidence type="ECO:0000259" key="1">
    <source>
        <dbReference type="Pfam" id="PF12728"/>
    </source>
</evidence>
<name>A0A7K0DDQ2_9NOCA</name>
<proteinExistence type="predicted"/>
<evidence type="ECO:0000313" key="2">
    <source>
        <dbReference type="EMBL" id="MQY23936.1"/>
    </source>
</evidence>
<organism evidence="2 3">
    <name type="scientific">Nocardia macrotermitis</name>
    <dbReference type="NCBI Taxonomy" id="2585198"/>
    <lineage>
        <taxon>Bacteria</taxon>
        <taxon>Bacillati</taxon>
        <taxon>Actinomycetota</taxon>
        <taxon>Actinomycetes</taxon>
        <taxon>Mycobacteriales</taxon>
        <taxon>Nocardiaceae</taxon>
        <taxon>Nocardia</taxon>
    </lineage>
</organism>
<comment type="caution">
    <text evidence="2">The sequence shown here is derived from an EMBL/GenBank/DDBJ whole genome shotgun (WGS) entry which is preliminary data.</text>
</comment>
<evidence type="ECO:0000313" key="3">
    <source>
        <dbReference type="Proteomes" id="UP000438448"/>
    </source>
</evidence>
<dbReference type="EMBL" id="WEGK01000025">
    <property type="protein sequence ID" value="MQY23936.1"/>
    <property type="molecule type" value="Genomic_DNA"/>
</dbReference>
<feature type="domain" description="Helix-turn-helix" evidence="1">
    <location>
        <begin position="82"/>
        <end position="129"/>
    </location>
</feature>
<dbReference type="AlphaFoldDB" id="A0A7K0DDQ2"/>
<keyword evidence="3" id="KW-1185">Reference proteome</keyword>
<accession>A0A7K0DDQ2</accession>
<protein>
    <recommendedName>
        <fullName evidence="1">Helix-turn-helix domain-containing protein</fullName>
    </recommendedName>
</protein>
<dbReference type="RefSeq" id="WP_153415687.1">
    <property type="nucleotide sequence ID" value="NZ_WEGK01000025.1"/>
</dbReference>
<dbReference type="GO" id="GO:0003677">
    <property type="term" value="F:DNA binding"/>
    <property type="evidence" value="ECO:0007669"/>
    <property type="project" value="InterPro"/>
</dbReference>
<dbReference type="InterPro" id="IPR010093">
    <property type="entry name" value="SinI_DNA-bd"/>
</dbReference>
<dbReference type="NCBIfam" id="TIGR01764">
    <property type="entry name" value="excise"/>
    <property type="match status" value="1"/>
</dbReference>
<dbReference type="InterPro" id="IPR041657">
    <property type="entry name" value="HTH_17"/>
</dbReference>
<dbReference type="OrthoDB" id="26212at2"/>